<evidence type="ECO:0000313" key="1">
    <source>
        <dbReference type="EMBL" id="KAK4107370.1"/>
    </source>
</evidence>
<evidence type="ECO:0008006" key="3">
    <source>
        <dbReference type="Google" id="ProtNLM"/>
    </source>
</evidence>
<evidence type="ECO:0000313" key="2">
    <source>
        <dbReference type="Proteomes" id="UP001302812"/>
    </source>
</evidence>
<comment type="caution">
    <text evidence="1">The sequence shown here is derived from an EMBL/GenBank/DDBJ whole genome shotgun (WGS) entry which is preliminary data.</text>
</comment>
<dbReference type="InterPro" id="IPR038491">
    <property type="entry name" value="Velvet_dom_sf"/>
</dbReference>
<dbReference type="AlphaFoldDB" id="A0AAN6QBY0"/>
<dbReference type="GeneID" id="89940494"/>
<proteinExistence type="predicted"/>
<reference evidence="1" key="1">
    <citation type="journal article" date="2023" name="Mol. Phylogenet. Evol.">
        <title>Genome-scale phylogeny and comparative genomics of the fungal order Sordariales.</title>
        <authorList>
            <person name="Hensen N."/>
            <person name="Bonometti L."/>
            <person name="Westerberg I."/>
            <person name="Brannstrom I.O."/>
            <person name="Guillou S."/>
            <person name="Cros-Aarteil S."/>
            <person name="Calhoun S."/>
            <person name="Haridas S."/>
            <person name="Kuo A."/>
            <person name="Mondo S."/>
            <person name="Pangilinan J."/>
            <person name="Riley R."/>
            <person name="LaButti K."/>
            <person name="Andreopoulos B."/>
            <person name="Lipzen A."/>
            <person name="Chen C."/>
            <person name="Yan M."/>
            <person name="Daum C."/>
            <person name="Ng V."/>
            <person name="Clum A."/>
            <person name="Steindorff A."/>
            <person name="Ohm R.A."/>
            <person name="Martin F."/>
            <person name="Silar P."/>
            <person name="Natvig D.O."/>
            <person name="Lalanne C."/>
            <person name="Gautier V."/>
            <person name="Ament-Velasquez S.L."/>
            <person name="Kruys A."/>
            <person name="Hutchinson M.I."/>
            <person name="Powell A.J."/>
            <person name="Barry K."/>
            <person name="Miller A.N."/>
            <person name="Grigoriev I.V."/>
            <person name="Debuchy R."/>
            <person name="Gladieux P."/>
            <person name="Hiltunen Thoren M."/>
            <person name="Johannesson H."/>
        </authorList>
    </citation>
    <scope>NUCLEOTIDE SEQUENCE</scope>
    <source>
        <strain evidence="1">CBS 508.74</strain>
    </source>
</reference>
<accession>A0AAN6QBY0</accession>
<dbReference type="RefSeq" id="XP_064664940.1">
    <property type="nucleotide sequence ID" value="XM_064816369.1"/>
</dbReference>
<keyword evidence="2" id="KW-1185">Reference proteome</keyword>
<dbReference type="Gene3D" id="2.60.40.3960">
    <property type="entry name" value="Velvet domain"/>
    <property type="match status" value="1"/>
</dbReference>
<organism evidence="1 2">
    <name type="scientific">Canariomyces notabilis</name>
    <dbReference type="NCBI Taxonomy" id="2074819"/>
    <lineage>
        <taxon>Eukaryota</taxon>
        <taxon>Fungi</taxon>
        <taxon>Dikarya</taxon>
        <taxon>Ascomycota</taxon>
        <taxon>Pezizomycotina</taxon>
        <taxon>Sordariomycetes</taxon>
        <taxon>Sordariomycetidae</taxon>
        <taxon>Sordariales</taxon>
        <taxon>Chaetomiaceae</taxon>
        <taxon>Canariomyces</taxon>
    </lineage>
</organism>
<name>A0AAN6QBY0_9PEZI</name>
<dbReference type="Proteomes" id="UP001302812">
    <property type="component" value="Unassembled WGS sequence"/>
</dbReference>
<sequence>MWRESILTLSQPPPAVIERGRPVEPPVTVTLELIFHNYRPADNKGPGIDPPRFSAIANPVDREGKDMARTLADVATLMVPGTISCWDRTAGNTNTDGEGNDKGTGVVRITIEFLFHDLVFRREGEFQLRIRIRAAPDMDMDMDMESECVSGLGLDGMGRSVKSCYTDWFRVVDTE</sequence>
<protein>
    <recommendedName>
        <fullName evidence="3">Velvet domain-containing protein</fullName>
    </recommendedName>
</protein>
<dbReference type="EMBL" id="MU853375">
    <property type="protein sequence ID" value="KAK4107370.1"/>
    <property type="molecule type" value="Genomic_DNA"/>
</dbReference>
<reference evidence="1" key="2">
    <citation type="submission" date="2023-05" db="EMBL/GenBank/DDBJ databases">
        <authorList>
            <consortium name="Lawrence Berkeley National Laboratory"/>
            <person name="Steindorff A."/>
            <person name="Hensen N."/>
            <person name="Bonometti L."/>
            <person name="Westerberg I."/>
            <person name="Brannstrom I.O."/>
            <person name="Guillou S."/>
            <person name="Cros-Aarteil S."/>
            <person name="Calhoun S."/>
            <person name="Haridas S."/>
            <person name="Kuo A."/>
            <person name="Mondo S."/>
            <person name="Pangilinan J."/>
            <person name="Riley R."/>
            <person name="Labutti K."/>
            <person name="Andreopoulos B."/>
            <person name="Lipzen A."/>
            <person name="Chen C."/>
            <person name="Yanf M."/>
            <person name="Daum C."/>
            <person name="Ng V."/>
            <person name="Clum A."/>
            <person name="Ohm R."/>
            <person name="Martin F."/>
            <person name="Silar P."/>
            <person name="Natvig D."/>
            <person name="Lalanne C."/>
            <person name="Gautier V."/>
            <person name="Ament-Velasquez S.L."/>
            <person name="Kruys A."/>
            <person name="Hutchinson M.I."/>
            <person name="Powell A.J."/>
            <person name="Barry K."/>
            <person name="Miller A.N."/>
            <person name="Grigoriev I.V."/>
            <person name="Debuchy R."/>
            <person name="Gladieux P."/>
            <person name="Thoren M.H."/>
            <person name="Johannesson H."/>
        </authorList>
    </citation>
    <scope>NUCLEOTIDE SEQUENCE</scope>
    <source>
        <strain evidence="1">CBS 508.74</strain>
    </source>
</reference>
<gene>
    <name evidence="1" type="ORF">N656DRAFT_785379</name>
</gene>